<keyword evidence="1" id="KW-1133">Transmembrane helix</keyword>
<dbReference type="BioCyc" id="PSP1104324:GJSN-2313-MONOMER"/>
<dbReference type="AlphaFoldDB" id="G7VC67"/>
<name>G7VC67_9CREN</name>
<accession>G7VC67</accession>
<dbReference type="Proteomes" id="UP000005867">
    <property type="component" value="Chromosome"/>
</dbReference>
<dbReference type="STRING" id="1104324.P186_2365"/>
<feature type="transmembrane region" description="Helical" evidence="1">
    <location>
        <begin position="7"/>
        <end position="30"/>
    </location>
</feature>
<keyword evidence="1" id="KW-0472">Membrane</keyword>
<evidence type="ECO:0000256" key="1">
    <source>
        <dbReference type="SAM" id="Phobius"/>
    </source>
</evidence>
<proteinExistence type="predicted"/>
<organism evidence="2 3">
    <name type="scientific">Pyrobaculum ferrireducens</name>
    <dbReference type="NCBI Taxonomy" id="1104324"/>
    <lineage>
        <taxon>Archaea</taxon>
        <taxon>Thermoproteota</taxon>
        <taxon>Thermoprotei</taxon>
        <taxon>Thermoproteales</taxon>
        <taxon>Thermoproteaceae</taxon>
        <taxon>Pyrobaculum</taxon>
    </lineage>
</organism>
<dbReference type="KEGG" id="pyr:P186_2365"/>
<protein>
    <submittedName>
        <fullName evidence="2">Uncharacterized protein</fullName>
    </submittedName>
</protein>
<reference evidence="2 3" key="1">
    <citation type="journal article" date="2012" name="J. Bacteriol.">
        <title>Complete genome sequence of strain 1860, a crenarchaeon of the genus pyrobaculum able to grow with various electron acceptors.</title>
        <authorList>
            <person name="Mardanov A.V."/>
            <person name="Gumerov V.M."/>
            <person name="Slobodkina G.B."/>
            <person name="Beletsky A.V."/>
            <person name="Bonch-Osmolovskaya E.A."/>
            <person name="Ravin N.V."/>
            <person name="Skryabin K.G."/>
        </authorList>
    </citation>
    <scope>NUCLEOTIDE SEQUENCE [LARGE SCALE GENOMIC DNA]</scope>
    <source>
        <strain evidence="2 3">1860</strain>
    </source>
</reference>
<dbReference type="eggNOG" id="arCOG05475">
    <property type="taxonomic scope" value="Archaea"/>
</dbReference>
<keyword evidence="1" id="KW-0812">Transmembrane</keyword>
<dbReference type="OrthoDB" id="28382at2157"/>
<dbReference type="GeneID" id="11593968"/>
<keyword evidence="3" id="KW-1185">Reference proteome</keyword>
<dbReference type="RefSeq" id="WP_014289578.1">
    <property type="nucleotide sequence ID" value="NC_016645.1"/>
</dbReference>
<evidence type="ECO:0000313" key="3">
    <source>
        <dbReference type="Proteomes" id="UP000005867"/>
    </source>
</evidence>
<dbReference type="EMBL" id="CP003098">
    <property type="protein sequence ID" value="AET33753.1"/>
    <property type="molecule type" value="Genomic_DNA"/>
</dbReference>
<sequence>MRGLESFDMLIAFTIVALFVVGIYFMMGYFPFATGAAEVKASVGLDAQEVLKKIIQQPGSPADWTDINQVQDLGLADSGIPGQLDPKKLLALASLSGGAEAVCRIRTSSQDYPVTKVGYGIYLWGTPSSTQLDPSVYQRVLKSLFGSDWDKYDIELVIRPALKINLDIQGGQTFISITPPGVYALDACAIFWASSSSAAYNVEIIGAYYYSQGGGENAKWYFNIRLYNSGTQSVQINSIKLGGQELLTSPVTINPGDVWCNTYQLSGKPADTTVAVSGPNVYVTAQAQGVKPVGGCAPPNKNTPSIVPQQQCFSGGTDADGRAVLSVPGNTVFTFVRARGAAVRGVNYTYPGSGQVSLVGLVAKQDAGVYIIHSKLIQNIGSTSLCGCDDPGVSALGLRAVYGFLGGQTSNLLQDVTINPSVNLDLGTVCGNGVMDKAGCLIPWGRIGRAKFLVVLVERNSNGDPPKCGEIPQRDVIVMPLTGGLPPLYEVRFATWWRWVGQRPEALVTSYAEALADSGEITYKVELWVFRYR</sequence>
<gene>
    <name evidence="2" type="ORF">P186_2365</name>
</gene>
<evidence type="ECO:0000313" key="2">
    <source>
        <dbReference type="EMBL" id="AET33753.1"/>
    </source>
</evidence>
<dbReference type="HOGENOM" id="CLU_622047_0_0_2"/>